<feature type="region of interest" description="Disordered" evidence="1">
    <location>
        <begin position="1"/>
        <end position="37"/>
    </location>
</feature>
<reference evidence="2 3" key="1">
    <citation type="submission" date="2019-03" db="EMBL/GenBank/DDBJ databases">
        <title>Rhodosporidium diobovatum UCD-FST 08-225 genome sequencing, assembly, and annotation.</title>
        <authorList>
            <person name="Fakankun I.U."/>
            <person name="Fristensky B."/>
            <person name="Levin D.B."/>
        </authorList>
    </citation>
    <scope>NUCLEOTIDE SEQUENCE [LARGE SCALE GENOMIC DNA]</scope>
    <source>
        <strain evidence="2 3">UCD-FST 08-225</strain>
    </source>
</reference>
<evidence type="ECO:0000313" key="2">
    <source>
        <dbReference type="EMBL" id="TNY22433.1"/>
    </source>
</evidence>
<dbReference type="Proteomes" id="UP000311382">
    <property type="component" value="Unassembled WGS sequence"/>
</dbReference>
<dbReference type="EMBL" id="SOZI01000025">
    <property type="protein sequence ID" value="TNY22433.1"/>
    <property type="molecule type" value="Genomic_DNA"/>
</dbReference>
<feature type="region of interest" description="Disordered" evidence="1">
    <location>
        <begin position="69"/>
        <end position="94"/>
    </location>
</feature>
<evidence type="ECO:0000313" key="3">
    <source>
        <dbReference type="Proteomes" id="UP000311382"/>
    </source>
</evidence>
<keyword evidence="3" id="KW-1185">Reference proteome</keyword>
<gene>
    <name evidence="2" type="ORF">DMC30DRAFT_144048</name>
</gene>
<accession>A0A5C5G017</accession>
<evidence type="ECO:0000256" key="1">
    <source>
        <dbReference type="SAM" id="MobiDB-lite"/>
    </source>
</evidence>
<organism evidence="2 3">
    <name type="scientific">Rhodotorula diobovata</name>
    <dbReference type="NCBI Taxonomy" id="5288"/>
    <lineage>
        <taxon>Eukaryota</taxon>
        <taxon>Fungi</taxon>
        <taxon>Dikarya</taxon>
        <taxon>Basidiomycota</taxon>
        <taxon>Pucciniomycotina</taxon>
        <taxon>Microbotryomycetes</taxon>
        <taxon>Sporidiobolales</taxon>
        <taxon>Sporidiobolaceae</taxon>
        <taxon>Rhodotorula</taxon>
    </lineage>
</organism>
<feature type="compositionally biased region" description="Low complexity" evidence="1">
    <location>
        <begin position="184"/>
        <end position="195"/>
    </location>
</feature>
<protein>
    <submittedName>
        <fullName evidence="2">Uncharacterized protein</fullName>
    </submittedName>
</protein>
<dbReference type="AlphaFoldDB" id="A0A5C5G017"/>
<feature type="region of interest" description="Disordered" evidence="1">
    <location>
        <begin position="146"/>
        <end position="239"/>
    </location>
</feature>
<proteinExistence type="predicted"/>
<name>A0A5C5G017_9BASI</name>
<feature type="compositionally biased region" description="Basic and acidic residues" evidence="1">
    <location>
        <begin position="79"/>
        <end position="94"/>
    </location>
</feature>
<sequence length="283" mass="30850">MGRRSVLSGGAAHPSQALPRLRARTGPSPGDEIEKARRRRRRTLDVRLLRYCVDQISLARAQLWSCDDPGGRSQPYGGDRPRVASEGRGPRTDPCERASYVHESSWALLCCDSCTHTHTCLLCSWTTPARLQEHARLARLGIRLAAAVATPRPNPTSRPPPPRERTTQRLYTHNRADRPPGRRSTSSTVSLTTSVDPPIALGCTVPGPPSSSSVLPVRGASQTTRRRPRPSAADPGAPTQCAQHLVHAHKCPRDAPSELLAVADGGLLARPRPQRNLLWSTSR</sequence>
<comment type="caution">
    <text evidence="2">The sequence shown here is derived from an EMBL/GenBank/DDBJ whole genome shotgun (WGS) entry which is preliminary data.</text>
</comment>